<reference evidence="3" key="1">
    <citation type="submission" date="2016-10" db="EMBL/GenBank/DDBJ databases">
        <authorList>
            <person name="Varghese N."/>
            <person name="Submissions S."/>
        </authorList>
    </citation>
    <scope>NUCLEOTIDE SEQUENCE [LARGE SCALE GENOMIC DNA]</scope>
    <source>
        <strain evidence="3">DSM 23256</strain>
    </source>
</reference>
<organism evidence="2 3">
    <name type="scientific">Sporolituus thermophilus DSM 23256</name>
    <dbReference type="NCBI Taxonomy" id="1123285"/>
    <lineage>
        <taxon>Bacteria</taxon>
        <taxon>Bacillati</taxon>
        <taxon>Bacillota</taxon>
        <taxon>Negativicutes</taxon>
        <taxon>Selenomonadales</taxon>
        <taxon>Sporomusaceae</taxon>
        <taxon>Sporolituus</taxon>
    </lineage>
</organism>
<feature type="transmembrane region" description="Helical" evidence="1">
    <location>
        <begin position="38"/>
        <end position="62"/>
    </location>
</feature>
<dbReference type="AlphaFoldDB" id="A0A1G7IWF6"/>
<dbReference type="EMBL" id="FNBU01000003">
    <property type="protein sequence ID" value="SDF16983.1"/>
    <property type="molecule type" value="Genomic_DNA"/>
</dbReference>
<sequence>MEINVQASAFSTMVLTGMLLGLLFDFYRVLHSCFKPRWFITAIGDLAYWLVAAAVTFVALLGANGGELRLYVFLALVTGAAGYYRLLSRPVRYLLMRLVRTVAAVMRWMRLILLWLLVKPVVLVVRVMWLPFGYVVRLAGSLRRPPGPPPEENVPPPG</sequence>
<evidence type="ECO:0000313" key="2">
    <source>
        <dbReference type="EMBL" id="SDF16983.1"/>
    </source>
</evidence>
<evidence type="ECO:0000313" key="3">
    <source>
        <dbReference type="Proteomes" id="UP000243333"/>
    </source>
</evidence>
<dbReference type="OrthoDB" id="1685240at2"/>
<feature type="transmembrane region" description="Helical" evidence="1">
    <location>
        <begin position="108"/>
        <end position="129"/>
    </location>
</feature>
<dbReference type="STRING" id="1123285.SAMN05660235_00686"/>
<keyword evidence="1" id="KW-0812">Transmembrane</keyword>
<keyword evidence="3" id="KW-1185">Reference proteome</keyword>
<evidence type="ECO:0000256" key="1">
    <source>
        <dbReference type="SAM" id="Phobius"/>
    </source>
</evidence>
<dbReference type="Proteomes" id="UP000243333">
    <property type="component" value="Unassembled WGS sequence"/>
</dbReference>
<name>A0A1G7IWF6_9FIRM</name>
<protein>
    <submittedName>
        <fullName evidence="2">Spore cortex biosynthesis protein YabQ</fullName>
    </submittedName>
</protein>
<dbReference type="InterPro" id="IPR019074">
    <property type="entry name" value="YabQ"/>
</dbReference>
<dbReference type="Pfam" id="PF09578">
    <property type="entry name" value="Spore_YabQ"/>
    <property type="match status" value="1"/>
</dbReference>
<keyword evidence="1" id="KW-0472">Membrane</keyword>
<proteinExistence type="predicted"/>
<feature type="transmembrane region" description="Helical" evidence="1">
    <location>
        <begin position="68"/>
        <end position="87"/>
    </location>
</feature>
<dbReference type="NCBIfam" id="TIGR02893">
    <property type="entry name" value="spore_yabQ"/>
    <property type="match status" value="1"/>
</dbReference>
<feature type="transmembrane region" description="Helical" evidence="1">
    <location>
        <begin position="6"/>
        <end position="26"/>
    </location>
</feature>
<accession>A0A1G7IWF6</accession>
<gene>
    <name evidence="2" type="ORF">SAMN05660235_00686</name>
</gene>
<keyword evidence="1" id="KW-1133">Transmembrane helix</keyword>
<dbReference type="RefSeq" id="WP_093688131.1">
    <property type="nucleotide sequence ID" value="NZ_FNBU01000003.1"/>
</dbReference>